<dbReference type="GO" id="GO:0003942">
    <property type="term" value="F:N-acetyl-gamma-glutamyl-phosphate reductase activity"/>
    <property type="evidence" value="ECO:0007669"/>
    <property type="project" value="UniProtKB-UniRule"/>
</dbReference>
<dbReference type="GO" id="GO:0005737">
    <property type="term" value="C:cytoplasm"/>
    <property type="evidence" value="ECO:0007669"/>
    <property type="project" value="UniProtKB-SubCell"/>
</dbReference>
<comment type="subcellular location">
    <subcellularLocation>
        <location evidence="6">Cytoplasm</location>
    </subcellularLocation>
</comment>
<evidence type="ECO:0000313" key="9">
    <source>
        <dbReference type="Proteomes" id="UP000001494"/>
    </source>
</evidence>
<keyword evidence="1 6" id="KW-0963">Cytoplasm</keyword>
<comment type="function">
    <text evidence="6">Catalyzes the NADPH-dependent reduction of N-acetyl-5-glutamyl phosphate to yield N-acetyl-L-glutamate 5-semialdehyde.</text>
</comment>
<dbReference type="InterPro" id="IPR036291">
    <property type="entry name" value="NAD(P)-bd_dom_sf"/>
</dbReference>
<dbReference type="RefSeq" id="WP_014500544.1">
    <property type="nucleotide sequence ID" value="NC_017262.1"/>
</dbReference>
<dbReference type="SUPFAM" id="SSF51735">
    <property type="entry name" value="NAD(P)-binding Rossmann-fold domains"/>
    <property type="match status" value="1"/>
</dbReference>
<comment type="pathway">
    <text evidence="6">Amino-acid biosynthesis; L-arginine biosynthesis; N(2)-acetyl-L-ornithine from L-glutamate: step 3/4.</text>
</comment>
<dbReference type="AlphaFoldDB" id="A0A0H3G0X2"/>
<feature type="active site" evidence="6">
    <location>
        <position position="115"/>
    </location>
</feature>
<dbReference type="SUPFAM" id="SSF55347">
    <property type="entry name" value="Glyceraldehyde-3-phosphate dehydrogenase-like, C-terminal domain"/>
    <property type="match status" value="1"/>
</dbReference>
<keyword evidence="2 6" id="KW-0055">Arginine biosynthesis</keyword>
<dbReference type="KEGG" id="zmm:Zmob_0487"/>
<dbReference type="GO" id="GO:0006526">
    <property type="term" value="P:L-arginine biosynthetic process"/>
    <property type="evidence" value="ECO:0007669"/>
    <property type="project" value="UniProtKB-UniRule"/>
</dbReference>
<organism evidence="8 9">
    <name type="scientific">Zymomonas mobilis subsp. mobilis (strain ATCC 10988 / DSM 424 / LMG 404 / NCIMB 8938 / NRRL B-806 / ZM1)</name>
    <dbReference type="NCBI Taxonomy" id="555217"/>
    <lineage>
        <taxon>Bacteria</taxon>
        <taxon>Pseudomonadati</taxon>
        <taxon>Pseudomonadota</taxon>
        <taxon>Alphaproteobacteria</taxon>
        <taxon>Sphingomonadales</taxon>
        <taxon>Zymomonadaceae</taxon>
        <taxon>Zymomonas</taxon>
    </lineage>
</organism>
<dbReference type="InterPro" id="IPR058924">
    <property type="entry name" value="AGPR_dimerisation_dom"/>
</dbReference>
<dbReference type="SMART" id="SM00859">
    <property type="entry name" value="Semialdhyde_dh"/>
    <property type="match status" value="1"/>
</dbReference>
<dbReference type="PANTHER" id="PTHR32338:SF10">
    <property type="entry name" value="N-ACETYL-GAMMA-GLUTAMYL-PHOSPHATE REDUCTASE, CHLOROPLASTIC-RELATED"/>
    <property type="match status" value="1"/>
</dbReference>
<evidence type="ECO:0000259" key="7">
    <source>
        <dbReference type="SMART" id="SM00859"/>
    </source>
</evidence>
<dbReference type="OrthoDB" id="9801289at2"/>
<gene>
    <name evidence="6" type="primary">argC</name>
    <name evidence="8" type="ordered locus">Zmob_0487</name>
</gene>
<dbReference type="Pfam" id="PF01118">
    <property type="entry name" value="Semialdhyde_dh"/>
    <property type="match status" value="1"/>
</dbReference>
<evidence type="ECO:0000256" key="6">
    <source>
        <dbReference type="HAMAP-Rule" id="MF_01110"/>
    </source>
</evidence>
<feature type="domain" description="Semialdehyde dehydrogenase NAD-binding" evidence="7">
    <location>
        <begin position="3"/>
        <end position="104"/>
    </location>
</feature>
<dbReference type="eggNOG" id="COG0002">
    <property type="taxonomic scope" value="Bacteria"/>
</dbReference>
<reference evidence="8 9" key="1">
    <citation type="journal article" date="2011" name="J. Bacteriol.">
        <title>Genome sequence of the ethanol-producing Zymomonas mobilis subsp. mobilis lectotype strain ATCC 10988.</title>
        <authorList>
            <person name="Pappas K.M."/>
            <person name="Kouvelis V.N."/>
            <person name="Saunders E."/>
            <person name="Brettin T.S."/>
            <person name="Bruce D."/>
            <person name="Detter C."/>
            <person name="Balakireva M."/>
            <person name="Han C.S."/>
            <person name="Savvakis G."/>
            <person name="Kyrpides N.C."/>
            <person name="Typas M.A."/>
        </authorList>
    </citation>
    <scope>NUCLEOTIDE SEQUENCE [LARGE SCALE GENOMIC DNA]</scope>
    <source>
        <strain evidence="9">ATCC 10988 / DSM 424 / CCUG 17860 / LMG 404 / NCIMB 8938 / NRRL B-806 / ZM1</strain>
    </source>
</reference>
<dbReference type="Proteomes" id="UP000001494">
    <property type="component" value="Chromosome"/>
</dbReference>
<dbReference type="EC" id="1.2.1.38" evidence="6"/>
<evidence type="ECO:0000256" key="2">
    <source>
        <dbReference type="ARBA" id="ARBA00022571"/>
    </source>
</evidence>
<keyword evidence="5 6" id="KW-0560">Oxidoreductase</keyword>
<dbReference type="Pfam" id="PF22698">
    <property type="entry name" value="Semialdhyde_dhC_1"/>
    <property type="match status" value="1"/>
</dbReference>
<name>A0A0H3G0X2_ZYMMA</name>
<dbReference type="GO" id="GO:0051287">
    <property type="term" value="F:NAD binding"/>
    <property type="evidence" value="ECO:0007669"/>
    <property type="project" value="InterPro"/>
</dbReference>
<dbReference type="Gene3D" id="3.30.360.10">
    <property type="entry name" value="Dihydrodipicolinate Reductase, domain 2"/>
    <property type="match status" value="1"/>
</dbReference>
<dbReference type="InterPro" id="IPR010136">
    <property type="entry name" value="AGPR_type-2"/>
</dbReference>
<keyword evidence="3 6" id="KW-0028">Amino-acid biosynthesis</keyword>
<evidence type="ECO:0000256" key="3">
    <source>
        <dbReference type="ARBA" id="ARBA00022605"/>
    </source>
</evidence>
<dbReference type="HAMAP" id="MF_01110">
    <property type="entry name" value="ArgC_type2"/>
    <property type="match status" value="1"/>
</dbReference>
<comment type="similarity">
    <text evidence="6">Belongs to the NAGSA dehydrogenase family. Type 2 subfamily.</text>
</comment>
<evidence type="ECO:0000313" key="8">
    <source>
        <dbReference type="EMBL" id="AEH62333.1"/>
    </source>
</evidence>
<comment type="catalytic activity">
    <reaction evidence="6">
        <text>N-acetyl-L-glutamate 5-semialdehyde + phosphate + NADP(+) = N-acetyl-L-glutamyl 5-phosphate + NADPH + H(+)</text>
        <dbReference type="Rhea" id="RHEA:21588"/>
        <dbReference type="ChEBI" id="CHEBI:15378"/>
        <dbReference type="ChEBI" id="CHEBI:29123"/>
        <dbReference type="ChEBI" id="CHEBI:43474"/>
        <dbReference type="ChEBI" id="CHEBI:57783"/>
        <dbReference type="ChEBI" id="CHEBI:57936"/>
        <dbReference type="ChEBI" id="CHEBI:58349"/>
        <dbReference type="EC" id="1.2.1.38"/>
    </reaction>
</comment>
<evidence type="ECO:0000256" key="1">
    <source>
        <dbReference type="ARBA" id="ARBA00022490"/>
    </source>
</evidence>
<dbReference type="HOGENOM" id="CLU_077118_0_0_5"/>
<evidence type="ECO:0000256" key="5">
    <source>
        <dbReference type="ARBA" id="ARBA00023002"/>
    </source>
</evidence>
<dbReference type="NCBIfam" id="TIGR01851">
    <property type="entry name" value="argC_other"/>
    <property type="match status" value="1"/>
</dbReference>
<proteinExistence type="inferred from homology"/>
<dbReference type="InterPro" id="IPR050085">
    <property type="entry name" value="AGPR"/>
</dbReference>
<dbReference type="CDD" id="cd17896">
    <property type="entry name" value="AGPR_2_N"/>
    <property type="match status" value="1"/>
</dbReference>
<dbReference type="EMBL" id="CP002850">
    <property type="protein sequence ID" value="AEH62333.1"/>
    <property type="molecule type" value="Genomic_DNA"/>
</dbReference>
<keyword evidence="4 6" id="KW-0521">NADP</keyword>
<dbReference type="Gene3D" id="3.40.50.720">
    <property type="entry name" value="NAD(P)-binding Rossmann-like Domain"/>
    <property type="match status" value="1"/>
</dbReference>
<evidence type="ECO:0000256" key="4">
    <source>
        <dbReference type="ARBA" id="ARBA00022857"/>
    </source>
</evidence>
<dbReference type="InterPro" id="IPR000534">
    <property type="entry name" value="Semialdehyde_DH_NAD-bd"/>
</dbReference>
<dbReference type="CDD" id="cd23935">
    <property type="entry name" value="AGPR_2_C"/>
    <property type="match status" value="1"/>
</dbReference>
<accession>A0A0H3G0X2</accession>
<protein>
    <recommendedName>
        <fullName evidence="6">N-acetyl-gamma-glutamyl-phosphate reductase</fullName>
        <shortName evidence="6">AGPR</shortName>
        <ecNumber evidence="6">1.2.1.38</ecNumber>
    </recommendedName>
    <alternativeName>
        <fullName evidence="6">N-acetyl-glutamate semialdehyde dehydrogenase</fullName>
        <shortName evidence="6">NAGSA dehydrogenase</shortName>
    </alternativeName>
</protein>
<sequence length="312" mass="33906">MTALFIDGGAGTTGLEIRERLANRPEFSIITLSEEDRKDRKAREEALNQADIVILCLPDDAAKEAVSMVKNPKTRIVDASTAHRTAKDWVYGLPELTKGQKERIQSARFVANPGCYPSGFLSLVRPLTETALISDQQLLTVHAVSGYSGGGRKMIEAYESGTKPSAFKGYGLSLKHKHIPEMQHHAGLTMPPIFSPAVSPCYRGMLVHVPLSAGLFSQKVTLEDIHHILAAHHQDSATIRVKPLSESQDMTQIEIEHCANSDRMELFVFGNESTGQILLVAALDNLGKGAAGAAVQNINLMSGCPETRGLRL</sequence>
<dbReference type="UniPathway" id="UPA00068">
    <property type="reaction ID" value="UER00108"/>
</dbReference>
<dbReference type="PANTHER" id="PTHR32338">
    <property type="entry name" value="N-ACETYL-GAMMA-GLUTAMYL-PHOSPHATE REDUCTASE, CHLOROPLASTIC-RELATED-RELATED"/>
    <property type="match status" value="1"/>
</dbReference>